<dbReference type="Pfam" id="PF01541">
    <property type="entry name" value="GIY-YIG"/>
    <property type="match status" value="1"/>
</dbReference>
<dbReference type="EMBL" id="QGGQ01000006">
    <property type="protein sequence ID" value="PWK22833.1"/>
    <property type="molecule type" value="Genomic_DNA"/>
</dbReference>
<dbReference type="Proteomes" id="UP000245667">
    <property type="component" value="Unassembled WGS sequence"/>
</dbReference>
<keyword evidence="1" id="KW-0812">Transmembrane</keyword>
<dbReference type="InterPro" id="IPR035901">
    <property type="entry name" value="GIY-YIG_endonuc_sf"/>
</dbReference>
<dbReference type="InterPro" id="IPR000305">
    <property type="entry name" value="GIY-YIG_endonuc"/>
</dbReference>
<gene>
    <name evidence="3" type="ORF">LX92_02771</name>
</gene>
<dbReference type="RefSeq" id="WP_317047067.1">
    <property type="nucleotide sequence ID" value="NZ_JACWLN010000005.1"/>
</dbReference>
<sequence>MMSGRAQSRPGLKQKTSMQFYYVYILMCSDGLTYTGITNDITRRFDEHQKGVRNTVGLFQVGPVLGMIDFKTQCPVERSRDLV</sequence>
<evidence type="ECO:0000313" key="3">
    <source>
        <dbReference type="EMBL" id="PWK22833.1"/>
    </source>
</evidence>
<feature type="transmembrane region" description="Helical" evidence="1">
    <location>
        <begin position="20"/>
        <end position="37"/>
    </location>
</feature>
<keyword evidence="1" id="KW-1133">Transmembrane helix</keyword>
<feature type="domain" description="GIY-YIG" evidence="2">
    <location>
        <begin position="19"/>
        <end position="83"/>
    </location>
</feature>
<protein>
    <submittedName>
        <fullName evidence="3">GIY-YIG catalytic domain-containing protein</fullName>
    </submittedName>
</protein>
<accession>A0A316E227</accession>
<dbReference type="AlphaFoldDB" id="A0A316E227"/>
<proteinExistence type="predicted"/>
<dbReference type="SUPFAM" id="SSF82771">
    <property type="entry name" value="GIY-YIG endonuclease"/>
    <property type="match status" value="1"/>
</dbReference>
<organism evidence="3 4">
    <name type="scientific">Maribacter polysiphoniae</name>
    <dbReference type="NCBI Taxonomy" id="429344"/>
    <lineage>
        <taxon>Bacteria</taxon>
        <taxon>Pseudomonadati</taxon>
        <taxon>Bacteroidota</taxon>
        <taxon>Flavobacteriia</taxon>
        <taxon>Flavobacteriales</taxon>
        <taxon>Flavobacteriaceae</taxon>
        <taxon>Maribacter</taxon>
    </lineage>
</organism>
<comment type="caution">
    <text evidence="3">The sequence shown here is derived from an EMBL/GenBank/DDBJ whole genome shotgun (WGS) entry which is preliminary data.</text>
</comment>
<dbReference type="Gene3D" id="3.40.1440.10">
    <property type="entry name" value="GIY-YIG endonuclease"/>
    <property type="match status" value="1"/>
</dbReference>
<reference evidence="3 4" key="1">
    <citation type="submission" date="2018-05" db="EMBL/GenBank/DDBJ databases">
        <title>Genomic Encyclopedia of Archaeal and Bacterial Type Strains, Phase II (KMG-II): from individual species to whole genera.</title>
        <authorList>
            <person name="Goeker M."/>
        </authorList>
    </citation>
    <scope>NUCLEOTIDE SEQUENCE [LARGE SCALE GENOMIC DNA]</scope>
    <source>
        <strain evidence="3 4">DSM 23514</strain>
    </source>
</reference>
<evidence type="ECO:0000259" key="2">
    <source>
        <dbReference type="PROSITE" id="PS50164"/>
    </source>
</evidence>
<keyword evidence="1" id="KW-0472">Membrane</keyword>
<evidence type="ECO:0000256" key="1">
    <source>
        <dbReference type="SAM" id="Phobius"/>
    </source>
</evidence>
<name>A0A316E227_9FLAO</name>
<evidence type="ECO:0000313" key="4">
    <source>
        <dbReference type="Proteomes" id="UP000245667"/>
    </source>
</evidence>
<dbReference type="PROSITE" id="PS50164">
    <property type="entry name" value="GIY_YIG"/>
    <property type="match status" value="1"/>
</dbReference>